<dbReference type="EMBL" id="CM039433">
    <property type="protein sequence ID" value="KAI4328187.1"/>
    <property type="molecule type" value="Genomic_DNA"/>
</dbReference>
<reference evidence="1 2" key="1">
    <citation type="journal article" date="2022" name="DNA Res.">
        <title>Chromosomal-level genome assembly of the orchid tree Bauhinia variegata (Leguminosae; Cercidoideae) supports the allotetraploid origin hypothesis of Bauhinia.</title>
        <authorList>
            <person name="Zhong Y."/>
            <person name="Chen Y."/>
            <person name="Zheng D."/>
            <person name="Pang J."/>
            <person name="Liu Y."/>
            <person name="Luo S."/>
            <person name="Meng S."/>
            <person name="Qian L."/>
            <person name="Wei D."/>
            <person name="Dai S."/>
            <person name="Zhou R."/>
        </authorList>
    </citation>
    <scope>NUCLEOTIDE SEQUENCE [LARGE SCALE GENOMIC DNA]</scope>
    <source>
        <strain evidence="1">BV-YZ2020</strain>
    </source>
</reference>
<evidence type="ECO:0000313" key="2">
    <source>
        <dbReference type="Proteomes" id="UP000828941"/>
    </source>
</evidence>
<sequence length="429" mass="47482">MARLLLATLLLLHMILLSCNANFFLNPFMDPGNEGALADPEAPFEEEPDAYNLHHRKKKIRKQRQQKKKNDGIGLDWPQFPLLDDPIEIPPEVPQNPLPDAPKNKLPEDPQDALPDGPPDDNLKGLRVGFYNQSCPRAEEIMAETMAEMFRTNPRAPANILRLQFHDCFVGGCDASILLDSTPSGENVEKSSPMNFILLKGADLIDDIKLKLEQECPQTVSCADIIAFAAREALALTGLPRLPQPGGRRDALVSLSANVDVLKNLPIPDWTMDQLIELFKRKGFTEEEMVILTGAHSIGGAHCGVFTPRLNNYENSGKPDPGLDPAFLNQISGICLDPKEANRNPLVDFDETPTKMDNLFYKNLMQYKALLSTDQALLTDPRTAQFVEAMANNPDEFAKRLAALMIRMGAMEALTGTAGEVRKTCRSTV</sequence>
<dbReference type="Proteomes" id="UP000828941">
    <property type="component" value="Chromosome 8"/>
</dbReference>
<name>A0ACB9MX35_BAUVA</name>
<accession>A0ACB9MX35</accession>
<keyword evidence="2" id="KW-1185">Reference proteome</keyword>
<protein>
    <submittedName>
        <fullName evidence="1">Uncharacterized protein</fullName>
    </submittedName>
</protein>
<comment type="caution">
    <text evidence="1">The sequence shown here is derived from an EMBL/GenBank/DDBJ whole genome shotgun (WGS) entry which is preliminary data.</text>
</comment>
<proteinExistence type="predicted"/>
<organism evidence="1 2">
    <name type="scientific">Bauhinia variegata</name>
    <name type="common">Purple orchid tree</name>
    <name type="synonym">Phanera variegata</name>
    <dbReference type="NCBI Taxonomy" id="167791"/>
    <lineage>
        <taxon>Eukaryota</taxon>
        <taxon>Viridiplantae</taxon>
        <taxon>Streptophyta</taxon>
        <taxon>Embryophyta</taxon>
        <taxon>Tracheophyta</taxon>
        <taxon>Spermatophyta</taxon>
        <taxon>Magnoliopsida</taxon>
        <taxon>eudicotyledons</taxon>
        <taxon>Gunneridae</taxon>
        <taxon>Pentapetalae</taxon>
        <taxon>rosids</taxon>
        <taxon>fabids</taxon>
        <taxon>Fabales</taxon>
        <taxon>Fabaceae</taxon>
        <taxon>Cercidoideae</taxon>
        <taxon>Cercideae</taxon>
        <taxon>Bauhiniinae</taxon>
        <taxon>Bauhinia</taxon>
    </lineage>
</organism>
<evidence type="ECO:0000313" key="1">
    <source>
        <dbReference type="EMBL" id="KAI4328187.1"/>
    </source>
</evidence>
<gene>
    <name evidence="1" type="ORF">L6164_020564</name>
</gene>